<sequence length="139" mass="15965">MDLSETPIADQPSNEGANRAHRRSYGNRRMEDDKRSRRMIPTTFTAEQASAIQQLMKFFPHLREQLETATFKTIDWDDDDEHVHLTYEIGGTPFAHNDQLCSRQGLITPAGTEKLISGLQYFYNAPIESRLENVQPIAR</sequence>
<evidence type="ECO:0000313" key="4">
    <source>
        <dbReference type="WBParaSite" id="GPUH_0000610301-mRNA-1"/>
    </source>
</evidence>
<organism evidence="4">
    <name type="scientific">Gongylonema pulchrum</name>
    <dbReference type="NCBI Taxonomy" id="637853"/>
    <lineage>
        <taxon>Eukaryota</taxon>
        <taxon>Metazoa</taxon>
        <taxon>Ecdysozoa</taxon>
        <taxon>Nematoda</taxon>
        <taxon>Chromadorea</taxon>
        <taxon>Rhabditida</taxon>
        <taxon>Spirurina</taxon>
        <taxon>Spiruromorpha</taxon>
        <taxon>Spiruroidea</taxon>
        <taxon>Gongylonematidae</taxon>
        <taxon>Gongylonema</taxon>
    </lineage>
</organism>
<reference evidence="2 3" key="2">
    <citation type="submission" date="2018-11" db="EMBL/GenBank/DDBJ databases">
        <authorList>
            <consortium name="Pathogen Informatics"/>
        </authorList>
    </citation>
    <scope>NUCLEOTIDE SEQUENCE [LARGE SCALE GENOMIC DNA]</scope>
</reference>
<proteinExistence type="predicted"/>
<dbReference type="Proteomes" id="UP000271098">
    <property type="component" value="Unassembled WGS sequence"/>
</dbReference>
<name>A0A183DBK4_9BILA</name>
<feature type="region of interest" description="Disordered" evidence="1">
    <location>
        <begin position="1"/>
        <end position="38"/>
    </location>
</feature>
<accession>A0A183DBK4</accession>
<evidence type="ECO:0000256" key="1">
    <source>
        <dbReference type="SAM" id="MobiDB-lite"/>
    </source>
</evidence>
<protein>
    <submittedName>
        <fullName evidence="4">SnoaL-like domain-containing protein</fullName>
    </submittedName>
</protein>
<gene>
    <name evidence="2" type="ORF">GPUH_LOCUS6097</name>
</gene>
<evidence type="ECO:0000313" key="3">
    <source>
        <dbReference type="Proteomes" id="UP000271098"/>
    </source>
</evidence>
<dbReference type="AlphaFoldDB" id="A0A183DBK4"/>
<dbReference type="WBParaSite" id="GPUH_0000610301-mRNA-1">
    <property type="protein sequence ID" value="GPUH_0000610301-mRNA-1"/>
    <property type="gene ID" value="GPUH_0000610301"/>
</dbReference>
<dbReference type="EMBL" id="UYRT01013774">
    <property type="protein sequence ID" value="VDK53381.1"/>
    <property type="molecule type" value="Genomic_DNA"/>
</dbReference>
<reference evidence="4" key="1">
    <citation type="submission" date="2016-06" db="UniProtKB">
        <authorList>
            <consortium name="WormBaseParasite"/>
        </authorList>
    </citation>
    <scope>IDENTIFICATION</scope>
</reference>
<keyword evidence="3" id="KW-1185">Reference proteome</keyword>
<evidence type="ECO:0000313" key="2">
    <source>
        <dbReference type="EMBL" id="VDK53381.1"/>
    </source>
</evidence>